<accession>A0ABM8XM39</accession>
<organism evidence="3 4">
    <name type="scientific">Cupriavidus laharis</name>
    <dbReference type="NCBI Taxonomy" id="151654"/>
    <lineage>
        <taxon>Bacteria</taxon>
        <taxon>Pseudomonadati</taxon>
        <taxon>Pseudomonadota</taxon>
        <taxon>Betaproteobacteria</taxon>
        <taxon>Burkholderiales</taxon>
        <taxon>Burkholderiaceae</taxon>
        <taxon>Cupriavidus</taxon>
    </lineage>
</organism>
<name>A0ABM8XM39_9BURK</name>
<dbReference type="EMBL" id="CAJZAI010000014">
    <property type="protein sequence ID" value="CAG9181306.1"/>
    <property type="molecule type" value="Genomic_DNA"/>
</dbReference>
<keyword evidence="4" id="KW-1185">Reference proteome</keyword>
<evidence type="ECO:0000313" key="4">
    <source>
        <dbReference type="Proteomes" id="UP000727654"/>
    </source>
</evidence>
<gene>
    <name evidence="3" type="ORF">LMG23992_04472</name>
</gene>
<evidence type="ECO:0000256" key="1">
    <source>
        <dbReference type="SAM" id="MobiDB-lite"/>
    </source>
</evidence>
<proteinExistence type="predicted"/>
<evidence type="ECO:0000256" key="2">
    <source>
        <dbReference type="SAM" id="SignalP"/>
    </source>
</evidence>
<dbReference type="RefSeq" id="WP_224081940.1">
    <property type="nucleotide sequence ID" value="NZ_CAJZAI010000014.1"/>
</dbReference>
<comment type="caution">
    <text evidence="3">The sequence shown here is derived from an EMBL/GenBank/DDBJ whole genome shotgun (WGS) entry which is preliminary data.</text>
</comment>
<evidence type="ECO:0008006" key="5">
    <source>
        <dbReference type="Google" id="ProtNLM"/>
    </source>
</evidence>
<feature type="compositionally biased region" description="Polar residues" evidence="1">
    <location>
        <begin position="32"/>
        <end position="47"/>
    </location>
</feature>
<feature type="chain" id="PRO_5046414749" description="Lipoprotein" evidence="2">
    <location>
        <begin position="19"/>
        <end position="197"/>
    </location>
</feature>
<sequence length="197" mass="20615">MKKNLLLAAMLGAVLALSGCGGGGDDNASGSTQAGNNTSAPPSTSGQPPAADDKATQPEPVKLFTVTYKTATGETGTFTSRPVEEDQGFTVLYGESQVIEIHVGQRLMLTGSEKLGWTRVKNDSQALFQYSTTPDLIDGIDCSPGSHHSCVGTVYTMEHYLWPGVTSGRTTYIAIPEGRSGGGAIQTHLAVEVRVVP</sequence>
<evidence type="ECO:0000313" key="3">
    <source>
        <dbReference type="EMBL" id="CAG9181306.1"/>
    </source>
</evidence>
<dbReference type="Proteomes" id="UP000727654">
    <property type="component" value="Unassembled WGS sequence"/>
</dbReference>
<protein>
    <recommendedName>
        <fullName evidence="5">Lipoprotein</fullName>
    </recommendedName>
</protein>
<keyword evidence="2" id="KW-0732">Signal</keyword>
<feature type="region of interest" description="Disordered" evidence="1">
    <location>
        <begin position="23"/>
        <end position="59"/>
    </location>
</feature>
<reference evidence="3 4" key="1">
    <citation type="submission" date="2021-08" db="EMBL/GenBank/DDBJ databases">
        <authorList>
            <person name="Peeters C."/>
        </authorList>
    </citation>
    <scope>NUCLEOTIDE SEQUENCE [LARGE SCALE GENOMIC DNA]</scope>
    <source>
        <strain evidence="3 4">LMG 23992</strain>
    </source>
</reference>
<dbReference type="PROSITE" id="PS51257">
    <property type="entry name" value="PROKAR_LIPOPROTEIN"/>
    <property type="match status" value="1"/>
</dbReference>
<feature type="signal peptide" evidence="2">
    <location>
        <begin position="1"/>
        <end position="18"/>
    </location>
</feature>